<dbReference type="InterPro" id="IPR000719">
    <property type="entry name" value="Prot_kinase_dom"/>
</dbReference>
<dbReference type="Gene3D" id="1.10.510.10">
    <property type="entry name" value="Transferase(Phosphotransferase) domain 1"/>
    <property type="match status" value="1"/>
</dbReference>
<organism evidence="2 3">
    <name type="scientific">Mycena pura</name>
    <dbReference type="NCBI Taxonomy" id="153505"/>
    <lineage>
        <taxon>Eukaryota</taxon>
        <taxon>Fungi</taxon>
        <taxon>Dikarya</taxon>
        <taxon>Basidiomycota</taxon>
        <taxon>Agaricomycotina</taxon>
        <taxon>Agaricomycetes</taxon>
        <taxon>Agaricomycetidae</taxon>
        <taxon>Agaricales</taxon>
        <taxon>Marasmiineae</taxon>
        <taxon>Mycenaceae</taxon>
        <taxon>Mycena</taxon>
    </lineage>
</organism>
<feature type="domain" description="Protein kinase" evidence="1">
    <location>
        <begin position="156"/>
        <end position="461"/>
    </location>
</feature>
<evidence type="ECO:0000313" key="2">
    <source>
        <dbReference type="EMBL" id="KAJ7206321.1"/>
    </source>
</evidence>
<keyword evidence="3" id="KW-1185">Reference proteome</keyword>
<dbReference type="InterPro" id="IPR051681">
    <property type="entry name" value="Ser/Thr_Kinases-Pseudokinases"/>
</dbReference>
<gene>
    <name evidence="2" type="ORF">GGX14DRAFT_568296</name>
</gene>
<dbReference type="EMBL" id="JARJCW010000040">
    <property type="protein sequence ID" value="KAJ7206321.1"/>
    <property type="molecule type" value="Genomic_DNA"/>
</dbReference>
<dbReference type="GO" id="GO:0004674">
    <property type="term" value="F:protein serine/threonine kinase activity"/>
    <property type="evidence" value="ECO:0007669"/>
    <property type="project" value="TreeGrafter"/>
</dbReference>
<dbReference type="InterPro" id="IPR011009">
    <property type="entry name" value="Kinase-like_dom_sf"/>
</dbReference>
<keyword evidence="2" id="KW-0418">Kinase</keyword>
<evidence type="ECO:0000313" key="3">
    <source>
        <dbReference type="Proteomes" id="UP001219525"/>
    </source>
</evidence>
<dbReference type="Pfam" id="PF00069">
    <property type="entry name" value="Pkinase"/>
    <property type="match status" value="1"/>
</dbReference>
<dbReference type="GO" id="GO:0005524">
    <property type="term" value="F:ATP binding"/>
    <property type="evidence" value="ECO:0007669"/>
    <property type="project" value="InterPro"/>
</dbReference>
<dbReference type="PROSITE" id="PS50011">
    <property type="entry name" value="PROTEIN_KINASE_DOM"/>
    <property type="match status" value="1"/>
</dbReference>
<dbReference type="Proteomes" id="UP001219525">
    <property type="component" value="Unassembled WGS sequence"/>
</dbReference>
<dbReference type="SUPFAM" id="SSF56112">
    <property type="entry name" value="Protein kinase-like (PK-like)"/>
    <property type="match status" value="1"/>
</dbReference>
<evidence type="ECO:0000259" key="1">
    <source>
        <dbReference type="PROSITE" id="PS50011"/>
    </source>
</evidence>
<accession>A0AAD6V950</accession>
<sequence length="475" mass="52216">MSLALAKFHPEAAADAVALGNPMDWERGTWVPVDQPRPVDPLTGFQPGGWTVAEDDYQPGEVAPAHRELIQDDDSEERWRPIGQIPHTGWTSFVVDADDRVLDSGSEVRIAYVRNSDVPECEENEALDIPMGGLKPDAIRTYIMPHLHLESGQRTVVNFRTLPDGSFDITQRLEPIVRGVLVFEPLPLPQIPLSSLQPILRYDDILIVKTPLESPADSSVLKIFSAHHEVDQRYPGVDKRIPFLAGLPDVDFLLRPTHVVVGQDGRVCGILLPHQPASSLALTLGRLRPGAVPPTLPPFAGDCSGFSLPATPASIPWLVKLGWLTDIAAAVAWLHAQSLWWGDLKSENIVVCRDGHCRLIDYIPGAFTENWGAPEVGEGYDTIPSGPRDVFALGLVMWALAEEVAVFNRQERFVRPFLAWNEGTPGELRELAMSCLDDNPDLRPSAQGIYEVLVGLAHEHQSASNPNNTTLYAVT</sequence>
<proteinExistence type="predicted"/>
<comment type="caution">
    <text evidence="2">The sequence shown here is derived from an EMBL/GenBank/DDBJ whole genome shotgun (WGS) entry which is preliminary data.</text>
</comment>
<dbReference type="PANTHER" id="PTHR44329">
    <property type="entry name" value="SERINE/THREONINE-PROTEIN KINASE TNNI3K-RELATED"/>
    <property type="match status" value="1"/>
</dbReference>
<keyword evidence="2" id="KW-0808">Transferase</keyword>
<protein>
    <submittedName>
        <fullName evidence="2">Kinase-like domain-containing protein</fullName>
    </submittedName>
</protein>
<reference evidence="2" key="1">
    <citation type="submission" date="2023-03" db="EMBL/GenBank/DDBJ databases">
        <title>Massive genome expansion in bonnet fungi (Mycena s.s.) driven by repeated elements and novel gene families across ecological guilds.</title>
        <authorList>
            <consortium name="Lawrence Berkeley National Laboratory"/>
            <person name="Harder C.B."/>
            <person name="Miyauchi S."/>
            <person name="Viragh M."/>
            <person name="Kuo A."/>
            <person name="Thoen E."/>
            <person name="Andreopoulos B."/>
            <person name="Lu D."/>
            <person name="Skrede I."/>
            <person name="Drula E."/>
            <person name="Henrissat B."/>
            <person name="Morin E."/>
            <person name="Kohler A."/>
            <person name="Barry K."/>
            <person name="LaButti K."/>
            <person name="Morin E."/>
            <person name="Salamov A."/>
            <person name="Lipzen A."/>
            <person name="Mereny Z."/>
            <person name="Hegedus B."/>
            <person name="Baldrian P."/>
            <person name="Stursova M."/>
            <person name="Weitz H."/>
            <person name="Taylor A."/>
            <person name="Grigoriev I.V."/>
            <person name="Nagy L.G."/>
            <person name="Martin F."/>
            <person name="Kauserud H."/>
        </authorList>
    </citation>
    <scope>NUCLEOTIDE SEQUENCE</scope>
    <source>
        <strain evidence="2">9144</strain>
    </source>
</reference>
<dbReference type="AlphaFoldDB" id="A0AAD6V950"/>
<name>A0AAD6V950_9AGAR</name>